<organism evidence="1">
    <name type="scientific">Dinoroseobacter phage vB_DshS_R26L</name>
    <dbReference type="NCBI Taxonomy" id="3161158"/>
    <lineage>
        <taxon>Viruses</taxon>
        <taxon>Duplodnaviria</taxon>
        <taxon>Heunggongvirae</taxon>
        <taxon>Uroviricota</taxon>
        <taxon>Caudoviricetes</taxon>
        <taxon>Nanhaivirus</taxon>
    </lineage>
</organism>
<protein>
    <submittedName>
        <fullName evidence="1">Uncharacterized protein</fullName>
    </submittedName>
</protein>
<dbReference type="EMBL" id="PP882867">
    <property type="protein sequence ID" value="XBW75427.1"/>
    <property type="molecule type" value="Genomic_DNA"/>
</dbReference>
<accession>A0AAU7VGG8</accession>
<evidence type="ECO:0000313" key="1">
    <source>
        <dbReference type="EMBL" id="XBW75427.1"/>
    </source>
</evidence>
<gene>
    <name evidence="1" type="ORF">vBDshSR26L_112</name>
</gene>
<reference evidence="1" key="1">
    <citation type="submission" date="2024-06" db="EMBL/GenBank/DDBJ databases">
        <authorList>
            <person name="Lu L."/>
            <person name="Wei N."/>
            <person name="Zhang R."/>
        </authorList>
    </citation>
    <scope>NUCLEOTIDE SEQUENCE</scope>
</reference>
<name>A0AAU7VGG8_9CAUD</name>
<sequence>MVAGVAVVTAKIIPFPKKPAPEDHSVRAMLEQLRQAREEKTNG</sequence>
<proteinExistence type="predicted"/>